<evidence type="ECO:0000256" key="4">
    <source>
        <dbReference type="ARBA" id="ARBA00023136"/>
    </source>
</evidence>
<feature type="region of interest" description="Disordered" evidence="5">
    <location>
        <begin position="452"/>
        <end position="475"/>
    </location>
</feature>
<sequence length="504" mass="58185">MQTAYASVKPHTAMDTIDKPLPYSPGFPQRAYELGTPTFHKQYETPILSNYFHDVMPYYMCCIWTVNRCQFFYWRRPSSGCQEYQSPKIASVFGAGHFISLQNEKFTVLIDGIFTYFHKANDHLGPEVNIQIRLEKYPNRQVDPSHRNTFQENLVEPTNSVVATGVAIQEGSGVDTDRVIVLCRKDTRRFKYRTSVLVNDEIRYFDTMKVQKFRSVMIYINDVKEGQSEVYVTLLKSRIGLRIRESFGYVIGLQPIFEESMGLLDIQVSVPPEYFQIPNNSTIVGLANRMVHTTTFPDKVDETTYTNLFTLKNSDHKDWPESSLLKPIYVVAGLKYMLQNTDPTQLYDRTEIPPNIRQCLNFPGYTDCPSINIIRETNETCWANNWCIFDIMTVFQRQIGARTLIEFSEEKRLRNDMENRTHSILYTFQIIDFENCDTCFLDSRSSHTTKTIAQPKAYDDNSASENESPIRKASVDDKVRYNAQTSLKPAEIGSSPKSWTFTAV</sequence>
<keyword evidence="4" id="KW-0472">Membrane</keyword>
<evidence type="ECO:0000256" key="2">
    <source>
        <dbReference type="ARBA" id="ARBA00022692"/>
    </source>
</evidence>
<dbReference type="WBParaSite" id="nRc.2.0.1.t26646-RA">
    <property type="protein sequence ID" value="nRc.2.0.1.t26646-RA"/>
    <property type="gene ID" value="nRc.2.0.1.g26646"/>
</dbReference>
<comment type="subcellular location">
    <subcellularLocation>
        <location evidence="1">Membrane</location>
    </subcellularLocation>
</comment>
<feature type="domain" description="AMOP" evidence="6">
    <location>
        <begin position="1"/>
        <end position="76"/>
    </location>
</feature>
<dbReference type="AlphaFoldDB" id="A0A915JKT4"/>
<dbReference type="Proteomes" id="UP000887565">
    <property type="component" value="Unplaced"/>
</dbReference>
<dbReference type="Pfam" id="PF24678">
    <property type="entry name" value="DUF7658"/>
    <property type="match status" value="1"/>
</dbReference>
<protein>
    <submittedName>
        <fullName evidence="8">AMOP domain-containing protein</fullName>
    </submittedName>
</protein>
<dbReference type="PANTHER" id="PTHR13802">
    <property type="entry name" value="MUCIN 4-RELATED"/>
    <property type="match status" value="1"/>
</dbReference>
<keyword evidence="2" id="KW-0812">Transmembrane</keyword>
<dbReference type="InterPro" id="IPR005533">
    <property type="entry name" value="AMOP_dom"/>
</dbReference>
<dbReference type="GO" id="GO:0016020">
    <property type="term" value="C:membrane"/>
    <property type="evidence" value="ECO:0007669"/>
    <property type="project" value="UniProtKB-SubCell"/>
</dbReference>
<dbReference type="PROSITE" id="PS50856">
    <property type="entry name" value="AMOP"/>
    <property type="match status" value="1"/>
</dbReference>
<name>A0A915JKT4_ROMCU</name>
<dbReference type="Pfam" id="PF03782">
    <property type="entry name" value="AMOP"/>
    <property type="match status" value="1"/>
</dbReference>
<dbReference type="InterPro" id="IPR051495">
    <property type="entry name" value="Epithelial_Barrier/Signaling"/>
</dbReference>
<evidence type="ECO:0000313" key="7">
    <source>
        <dbReference type="Proteomes" id="UP000887565"/>
    </source>
</evidence>
<dbReference type="InterPro" id="IPR056075">
    <property type="entry name" value="DUF7658"/>
</dbReference>
<keyword evidence="3" id="KW-1133">Transmembrane helix</keyword>
<organism evidence="7 8">
    <name type="scientific">Romanomermis culicivorax</name>
    <name type="common">Nematode worm</name>
    <dbReference type="NCBI Taxonomy" id="13658"/>
    <lineage>
        <taxon>Eukaryota</taxon>
        <taxon>Metazoa</taxon>
        <taxon>Ecdysozoa</taxon>
        <taxon>Nematoda</taxon>
        <taxon>Enoplea</taxon>
        <taxon>Dorylaimia</taxon>
        <taxon>Mermithida</taxon>
        <taxon>Mermithoidea</taxon>
        <taxon>Mermithidae</taxon>
        <taxon>Romanomermis</taxon>
    </lineage>
</organism>
<accession>A0A915JKT4</accession>
<evidence type="ECO:0000256" key="3">
    <source>
        <dbReference type="ARBA" id="ARBA00022989"/>
    </source>
</evidence>
<keyword evidence="7" id="KW-1185">Reference proteome</keyword>
<reference evidence="8" key="1">
    <citation type="submission" date="2022-11" db="UniProtKB">
        <authorList>
            <consortium name="WormBaseParasite"/>
        </authorList>
    </citation>
    <scope>IDENTIFICATION</scope>
</reference>
<evidence type="ECO:0000256" key="5">
    <source>
        <dbReference type="SAM" id="MobiDB-lite"/>
    </source>
</evidence>
<evidence type="ECO:0000313" key="8">
    <source>
        <dbReference type="WBParaSite" id="nRc.2.0.1.t26646-RA"/>
    </source>
</evidence>
<dbReference type="PANTHER" id="PTHR13802:SF60">
    <property type="entry name" value="PROTEIN CBG06057"/>
    <property type="match status" value="1"/>
</dbReference>
<evidence type="ECO:0000259" key="6">
    <source>
        <dbReference type="PROSITE" id="PS50856"/>
    </source>
</evidence>
<evidence type="ECO:0000256" key="1">
    <source>
        <dbReference type="ARBA" id="ARBA00004370"/>
    </source>
</evidence>
<proteinExistence type="predicted"/>